<name>A0A220MFL8_9BACL</name>
<keyword evidence="2" id="KW-0472">Membrane</keyword>
<dbReference type="SUPFAM" id="SSF56601">
    <property type="entry name" value="beta-lactamase/transpeptidase-like"/>
    <property type="match status" value="1"/>
</dbReference>
<dbReference type="Gene3D" id="3.40.710.10">
    <property type="entry name" value="DD-peptidase/beta-lactamase superfamily"/>
    <property type="match status" value="1"/>
</dbReference>
<accession>A0A220MFL8</accession>
<dbReference type="GO" id="GO:0016020">
    <property type="term" value="C:membrane"/>
    <property type="evidence" value="ECO:0007669"/>
    <property type="project" value="UniProtKB-SubCell"/>
</dbReference>
<dbReference type="PANTHER" id="PTHR46825:SF11">
    <property type="entry name" value="PENICILLIN-BINDING PROTEIN 4"/>
    <property type="match status" value="1"/>
</dbReference>
<proteinExistence type="predicted"/>
<evidence type="ECO:0000256" key="2">
    <source>
        <dbReference type="ARBA" id="ARBA00023136"/>
    </source>
</evidence>
<gene>
    <name evidence="4" type="ORF">BP422_09420</name>
</gene>
<evidence type="ECO:0000313" key="5">
    <source>
        <dbReference type="Proteomes" id="UP000197781"/>
    </source>
</evidence>
<evidence type="ECO:0000313" key="4">
    <source>
        <dbReference type="EMBL" id="ASJ53752.1"/>
    </source>
</evidence>
<dbReference type="PANTHER" id="PTHR46825">
    <property type="entry name" value="D-ALANYL-D-ALANINE-CARBOXYPEPTIDASE/ENDOPEPTIDASE AMPH"/>
    <property type="match status" value="1"/>
</dbReference>
<dbReference type="InterPro" id="IPR001466">
    <property type="entry name" value="Beta-lactam-related"/>
</dbReference>
<dbReference type="Pfam" id="PF00144">
    <property type="entry name" value="Beta-lactamase"/>
    <property type="match status" value="1"/>
</dbReference>
<protein>
    <submittedName>
        <fullName evidence="4">Penicillin-binding protein</fullName>
    </submittedName>
</protein>
<dbReference type="InterPro" id="IPR050491">
    <property type="entry name" value="AmpC-like"/>
</dbReference>
<reference evidence="4 5" key="1">
    <citation type="submission" date="2016-11" db="EMBL/GenBank/DDBJ databases">
        <authorList>
            <person name="Jaros S."/>
            <person name="Januszkiewicz K."/>
            <person name="Wedrychowicz H."/>
        </authorList>
    </citation>
    <scope>NUCLEOTIDE SEQUENCE [LARGE SCALE GENOMIC DNA]</scope>
    <source>
        <strain evidence="4 5">NF2</strain>
    </source>
</reference>
<dbReference type="RefSeq" id="WP_088907546.1">
    <property type="nucleotide sequence ID" value="NZ_CP018145.1"/>
</dbReference>
<dbReference type="Proteomes" id="UP000197781">
    <property type="component" value="Chromosome"/>
</dbReference>
<feature type="domain" description="Beta-lactamase-related" evidence="3">
    <location>
        <begin position="29"/>
        <end position="338"/>
    </location>
</feature>
<evidence type="ECO:0000259" key="3">
    <source>
        <dbReference type="Pfam" id="PF00144"/>
    </source>
</evidence>
<comment type="subcellular location">
    <subcellularLocation>
        <location evidence="1">Membrane</location>
    </subcellularLocation>
</comment>
<dbReference type="AlphaFoldDB" id="A0A220MFL8"/>
<sequence length="361" mass="41812">MTQRANVSDARCRQLDELFSTIAEQNNWSGNILILEEGKPFYQNSIGMANLETAERLSPHSVFELASVSKAFTAMGIMILQEQGKLDYTDKVDSFFPGFPYADITVENLLVHTSGLPDYIDLFSQFWDKKQIARNQDILEQLIKHRPNVLFQPNERYEYSNTGYALLASIVEQVANTRFADFLQQHIFQPLGMQHTKVYNRRYSPELTQHYSYGYVYSPQSEAFVLPDESSEHDFVIYLDGIQGDGAVSSTLDDLRKWDRALYTEKLVKKATLERAFSPVQLTDNSLSHYGYGWRLREDQVTGKVVHHGGSWPGYRSWLRRYIQTDKTIIYLTNVDQEREWTEKVVEAVENIIFKQPYIIP</sequence>
<organism evidence="4 5">
    <name type="scientific">Brevibacillus formosus</name>
    <dbReference type="NCBI Taxonomy" id="54913"/>
    <lineage>
        <taxon>Bacteria</taxon>
        <taxon>Bacillati</taxon>
        <taxon>Bacillota</taxon>
        <taxon>Bacilli</taxon>
        <taxon>Bacillales</taxon>
        <taxon>Paenibacillaceae</taxon>
        <taxon>Brevibacillus</taxon>
    </lineage>
</organism>
<dbReference type="EMBL" id="CP018145">
    <property type="protein sequence ID" value="ASJ53752.1"/>
    <property type="molecule type" value="Genomic_DNA"/>
</dbReference>
<dbReference type="InterPro" id="IPR012338">
    <property type="entry name" value="Beta-lactam/transpept-like"/>
</dbReference>
<evidence type="ECO:0000256" key="1">
    <source>
        <dbReference type="ARBA" id="ARBA00004370"/>
    </source>
</evidence>
<dbReference type="KEGG" id="bfm:BP422_09420"/>